<dbReference type="RefSeq" id="WP_251835977.1">
    <property type="nucleotide sequence ID" value="NZ_JACSQG010000003.1"/>
</dbReference>
<name>A0ABR8TN60_9PSED</name>
<evidence type="ECO:0000256" key="1">
    <source>
        <dbReference type="SAM" id="MobiDB-lite"/>
    </source>
</evidence>
<proteinExistence type="predicted"/>
<feature type="region of interest" description="Disordered" evidence="1">
    <location>
        <begin position="37"/>
        <end position="88"/>
    </location>
</feature>
<evidence type="ECO:0000313" key="3">
    <source>
        <dbReference type="Proteomes" id="UP000611945"/>
    </source>
</evidence>
<reference evidence="2 3" key="1">
    <citation type="submission" date="2020-08" db="EMBL/GenBank/DDBJ databases">
        <title>A Genomic Blueprint of the Chicken Gut Microbiome.</title>
        <authorList>
            <person name="Gilroy R."/>
            <person name="Ravi A."/>
            <person name="Getino M."/>
            <person name="Pursley I."/>
            <person name="Horton D.L."/>
            <person name="Alikhan N.-F."/>
            <person name="Baker D."/>
            <person name="Gharbi K."/>
            <person name="Hall N."/>
            <person name="Watson M."/>
            <person name="Adriaenssens E.M."/>
            <person name="Foster-Nyarko E."/>
            <person name="Jarju S."/>
            <person name="Secka A."/>
            <person name="Antonio M."/>
            <person name="Oren A."/>
            <person name="Chaudhuri R."/>
            <person name="La Ragione R.M."/>
            <person name="Hildebrand F."/>
            <person name="Pallen M.J."/>
        </authorList>
    </citation>
    <scope>NUCLEOTIDE SEQUENCE [LARGE SCALE GENOMIC DNA]</scope>
    <source>
        <strain evidence="2 3">Sa2CUA2</strain>
    </source>
</reference>
<comment type="caution">
    <text evidence="2">The sequence shown here is derived from an EMBL/GenBank/DDBJ whole genome shotgun (WGS) entry which is preliminary data.</text>
</comment>
<dbReference type="EMBL" id="JACSQG010000003">
    <property type="protein sequence ID" value="MBD7977207.1"/>
    <property type="molecule type" value="Genomic_DNA"/>
</dbReference>
<feature type="compositionally biased region" description="Basic and acidic residues" evidence="1">
    <location>
        <begin position="66"/>
        <end position="78"/>
    </location>
</feature>
<dbReference type="InterPro" id="IPR021327">
    <property type="entry name" value="DUF2934"/>
</dbReference>
<protein>
    <submittedName>
        <fullName evidence="2">DUF2934 domain-containing protein</fullName>
    </submittedName>
</protein>
<sequence length="88" mass="9705">MSDEQRIRELAYQIWESEGKPAGQEDRHWAMASKLVQTESVPAGKPKSSSRRAGKPQATMVPPSSPEEKAAVVKEPRKPRQKPGATPL</sequence>
<keyword evidence="3" id="KW-1185">Reference proteome</keyword>
<evidence type="ECO:0000313" key="2">
    <source>
        <dbReference type="EMBL" id="MBD7977207.1"/>
    </source>
</evidence>
<gene>
    <name evidence="2" type="ORF">H9642_08385</name>
</gene>
<dbReference type="Pfam" id="PF11154">
    <property type="entry name" value="DUF2934"/>
    <property type="match status" value="1"/>
</dbReference>
<organism evidence="2 3">
    <name type="scientific">Serpens gallinarum</name>
    <dbReference type="NCBI Taxonomy" id="2763075"/>
    <lineage>
        <taxon>Bacteria</taxon>
        <taxon>Pseudomonadati</taxon>
        <taxon>Pseudomonadota</taxon>
        <taxon>Gammaproteobacteria</taxon>
        <taxon>Pseudomonadales</taxon>
        <taxon>Pseudomonadaceae</taxon>
        <taxon>Pseudomonas</taxon>
    </lineage>
</organism>
<accession>A0ABR8TN60</accession>
<dbReference type="Proteomes" id="UP000611945">
    <property type="component" value="Unassembled WGS sequence"/>
</dbReference>